<reference evidence="1 2" key="1">
    <citation type="submission" date="2024-04" db="EMBL/GenBank/DDBJ databases">
        <title>genome sequences of Mucor flavus KT1a and Helicostylum pulchrum KT1b strains isolation_sourced from the surface of a dry-aged beef.</title>
        <authorList>
            <person name="Toyotome T."/>
            <person name="Hosono M."/>
            <person name="Torimaru M."/>
            <person name="Fukuda K."/>
            <person name="Mikami N."/>
        </authorList>
    </citation>
    <scope>NUCLEOTIDE SEQUENCE [LARGE SCALE GENOMIC DNA]</scope>
    <source>
        <strain evidence="1 2">KT1b</strain>
    </source>
</reference>
<protein>
    <submittedName>
        <fullName evidence="1">Uncharacterized protein</fullName>
    </submittedName>
</protein>
<comment type="caution">
    <text evidence="1">The sequence shown here is derived from an EMBL/GenBank/DDBJ whole genome shotgun (WGS) entry which is preliminary data.</text>
</comment>
<keyword evidence="2" id="KW-1185">Reference proteome</keyword>
<accession>A0ABP9YGW3</accession>
<dbReference type="EMBL" id="BAABUJ010000053">
    <property type="protein sequence ID" value="GAA5805910.1"/>
    <property type="molecule type" value="Genomic_DNA"/>
</dbReference>
<proteinExistence type="predicted"/>
<gene>
    <name evidence="1" type="ORF">HPULCUR_011436</name>
</gene>
<evidence type="ECO:0000313" key="1">
    <source>
        <dbReference type="EMBL" id="GAA5805910.1"/>
    </source>
</evidence>
<dbReference type="CDD" id="cd22744">
    <property type="entry name" value="OTU"/>
    <property type="match status" value="1"/>
</dbReference>
<dbReference type="Proteomes" id="UP001476247">
    <property type="component" value="Unassembled WGS sequence"/>
</dbReference>
<organism evidence="1 2">
    <name type="scientific">Helicostylum pulchrum</name>
    <dbReference type="NCBI Taxonomy" id="562976"/>
    <lineage>
        <taxon>Eukaryota</taxon>
        <taxon>Fungi</taxon>
        <taxon>Fungi incertae sedis</taxon>
        <taxon>Mucoromycota</taxon>
        <taxon>Mucoromycotina</taxon>
        <taxon>Mucoromycetes</taxon>
        <taxon>Mucorales</taxon>
        <taxon>Mucorineae</taxon>
        <taxon>Mucoraceae</taxon>
        <taxon>Helicostylum</taxon>
    </lineage>
</organism>
<evidence type="ECO:0000313" key="2">
    <source>
        <dbReference type="Proteomes" id="UP001476247"/>
    </source>
</evidence>
<sequence length="278" mass="32549">MYYEAMLDAEFYVFLGGSKLKGETAKDVGEYLMLCSTEALEKTKKYDGCIETKNSNYRVETYRDSKTDAVFRWTGITPIDAIAAIHSVCADGNYGFRAISFYIYKGQSRWIKVKYDMFETYLKYCDTLYKPVMENTVEYEKAKMIKRLNSRKSPCLNEEGLPLWVSTFSCPQVIADTYQRPVIILSYVENMLKAGEIRINHEPQVFFPLVHTDLRNAKHPITLLLAHDHFYYVKLKRVPTGRLKKFIKPVLNMDHKRLFRSNPDICKENYSVLYYSRK</sequence>
<name>A0ABP9YGW3_9FUNG</name>